<dbReference type="EMBL" id="JAKROA010000004">
    <property type="protein sequence ID" value="KAL5108157.1"/>
    <property type="molecule type" value="Genomic_DNA"/>
</dbReference>
<evidence type="ECO:0000313" key="3">
    <source>
        <dbReference type="Proteomes" id="UP001651158"/>
    </source>
</evidence>
<evidence type="ECO:0000256" key="1">
    <source>
        <dbReference type="SAM" id="MobiDB-lite"/>
    </source>
</evidence>
<proteinExistence type="predicted"/>
<protein>
    <submittedName>
        <fullName evidence="2">Uncharacterized protein</fullName>
    </submittedName>
</protein>
<name>A0ABR4QF38_9CEST</name>
<keyword evidence="3" id="KW-1185">Reference proteome</keyword>
<accession>A0ABR4QF38</accession>
<gene>
    <name evidence="2" type="ORF">TcWFU_009147</name>
</gene>
<dbReference type="Proteomes" id="UP001651158">
    <property type="component" value="Unassembled WGS sequence"/>
</dbReference>
<organism evidence="2 3">
    <name type="scientific">Taenia crassiceps</name>
    <dbReference type="NCBI Taxonomy" id="6207"/>
    <lineage>
        <taxon>Eukaryota</taxon>
        <taxon>Metazoa</taxon>
        <taxon>Spiralia</taxon>
        <taxon>Lophotrochozoa</taxon>
        <taxon>Platyhelminthes</taxon>
        <taxon>Cestoda</taxon>
        <taxon>Eucestoda</taxon>
        <taxon>Cyclophyllidea</taxon>
        <taxon>Taeniidae</taxon>
        <taxon>Taenia</taxon>
    </lineage>
</organism>
<sequence length="97" mass="11060">MNVWTEERSASHNELSVAMSTKFTEDDHHGSSTSLEVKLMRFQEDIWSSTSGYGDMESFWANRRQPHKCFCCESVGGRRDADSRALDHARGDELTSE</sequence>
<evidence type="ECO:0000313" key="2">
    <source>
        <dbReference type="EMBL" id="KAL5108157.1"/>
    </source>
</evidence>
<comment type="caution">
    <text evidence="2">The sequence shown here is derived from an EMBL/GenBank/DDBJ whole genome shotgun (WGS) entry which is preliminary data.</text>
</comment>
<reference evidence="2 3" key="1">
    <citation type="journal article" date="2022" name="Front. Cell. Infect. Microbiol.">
        <title>The Genomes of Two Strains of Taenia crassiceps the Animal Model for the Study of Human Cysticercosis.</title>
        <authorList>
            <person name="Bobes R.J."/>
            <person name="Estrada K."/>
            <person name="Rios-Valencia D.G."/>
            <person name="Calderon-Gallegos A."/>
            <person name="de la Torre P."/>
            <person name="Carrero J.C."/>
            <person name="Sanchez-Flores A."/>
            <person name="Laclette J.P."/>
        </authorList>
    </citation>
    <scope>NUCLEOTIDE SEQUENCE [LARGE SCALE GENOMIC DNA]</scope>
    <source>
        <strain evidence="2">WFUcys</strain>
    </source>
</reference>
<feature type="region of interest" description="Disordered" evidence="1">
    <location>
        <begin position="76"/>
        <end position="97"/>
    </location>
</feature>